<name>A0AAV5CEJ9_ELECO</name>
<evidence type="ECO:0000313" key="2">
    <source>
        <dbReference type="EMBL" id="GJM96600.1"/>
    </source>
</evidence>
<evidence type="ECO:0000313" key="3">
    <source>
        <dbReference type="Proteomes" id="UP001054889"/>
    </source>
</evidence>
<evidence type="ECO:0000256" key="1">
    <source>
        <dbReference type="SAM" id="MobiDB-lite"/>
    </source>
</evidence>
<proteinExistence type="predicted"/>
<dbReference type="Proteomes" id="UP001054889">
    <property type="component" value="Unassembled WGS sequence"/>
</dbReference>
<dbReference type="EMBL" id="BQKI01000006">
    <property type="protein sequence ID" value="GJM96600.1"/>
    <property type="molecule type" value="Genomic_DNA"/>
</dbReference>
<reference evidence="2" key="2">
    <citation type="submission" date="2021-12" db="EMBL/GenBank/DDBJ databases">
        <title>Resequencing data analysis of finger millet.</title>
        <authorList>
            <person name="Hatakeyama M."/>
            <person name="Aluri S."/>
            <person name="Balachadran M.T."/>
            <person name="Sivarajan S.R."/>
            <person name="Poveda L."/>
            <person name="Shimizu-Inatsugi R."/>
            <person name="Schlapbach R."/>
            <person name="Sreeman S.M."/>
            <person name="Shimizu K.K."/>
        </authorList>
    </citation>
    <scope>NUCLEOTIDE SEQUENCE</scope>
</reference>
<feature type="region of interest" description="Disordered" evidence="1">
    <location>
        <begin position="54"/>
        <end position="109"/>
    </location>
</feature>
<keyword evidence="3" id="KW-1185">Reference proteome</keyword>
<accession>A0AAV5CEJ9</accession>
<sequence length="109" mass="12001">MLSRVGNHYLVVTTVSVQAPSIAAKQKHYREHVPEIDLVLVPLDAGVMVIRRLGRDGDSSGDDIPQHIYRRSGPPHGLCARTPQPQPPPSRTQGSPPSACRPIFLEHLR</sequence>
<organism evidence="2 3">
    <name type="scientific">Eleusine coracana subsp. coracana</name>
    <dbReference type="NCBI Taxonomy" id="191504"/>
    <lineage>
        <taxon>Eukaryota</taxon>
        <taxon>Viridiplantae</taxon>
        <taxon>Streptophyta</taxon>
        <taxon>Embryophyta</taxon>
        <taxon>Tracheophyta</taxon>
        <taxon>Spermatophyta</taxon>
        <taxon>Magnoliopsida</taxon>
        <taxon>Liliopsida</taxon>
        <taxon>Poales</taxon>
        <taxon>Poaceae</taxon>
        <taxon>PACMAD clade</taxon>
        <taxon>Chloridoideae</taxon>
        <taxon>Cynodonteae</taxon>
        <taxon>Eleusininae</taxon>
        <taxon>Eleusine</taxon>
    </lineage>
</organism>
<protein>
    <submittedName>
        <fullName evidence="2">Uncharacterized protein</fullName>
    </submittedName>
</protein>
<dbReference type="AlphaFoldDB" id="A0AAV5CEJ9"/>
<comment type="caution">
    <text evidence="2">The sequence shown here is derived from an EMBL/GenBank/DDBJ whole genome shotgun (WGS) entry which is preliminary data.</text>
</comment>
<reference evidence="2" key="1">
    <citation type="journal article" date="2018" name="DNA Res.">
        <title>Multiple hybrid de novo genome assembly of finger millet, an orphan allotetraploid crop.</title>
        <authorList>
            <person name="Hatakeyama M."/>
            <person name="Aluri S."/>
            <person name="Balachadran M.T."/>
            <person name="Sivarajan S.R."/>
            <person name="Patrignani A."/>
            <person name="Gruter S."/>
            <person name="Poveda L."/>
            <person name="Shimizu-Inatsugi R."/>
            <person name="Baeten J."/>
            <person name="Francoijs K.J."/>
            <person name="Nataraja K.N."/>
            <person name="Reddy Y.A.N."/>
            <person name="Phadnis S."/>
            <person name="Ravikumar R.L."/>
            <person name="Schlapbach R."/>
            <person name="Sreeman S.M."/>
            <person name="Shimizu K.K."/>
        </authorList>
    </citation>
    <scope>NUCLEOTIDE SEQUENCE</scope>
</reference>
<gene>
    <name evidence="2" type="primary">ga13455</name>
    <name evidence="2" type="ORF">PR202_ga13455</name>
</gene>